<evidence type="ECO:0000313" key="3">
    <source>
        <dbReference type="Proteomes" id="UP001165092"/>
    </source>
</evidence>
<evidence type="ECO:0000256" key="1">
    <source>
        <dbReference type="SAM" id="MobiDB-lite"/>
    </source>
</evidence>
<dbReference type="AlphaFoldDB" id="A0A9W6P7L1"/>
<comment type="caution">
    <text evidence="2">The sequence shown here is derived from an EMBL/GenBank/DDBJ whole genome shotgun (WGS) entry which is preliminary data.</text>
</comment>
<gene>
    <name evidence="2" type="ORF">Nans01_28850</name>
</gene>
<organism evidence="2 3">
    <name type="scientific">Nocardiopsis ansamitocini</name>
    <dbReference type="NCBI Taxonomy" id="1670832"/>
    <lineage>
        <taxon>Bacteria</taxon>
        <taxon>Bacillati</taxon>
        <taxon>Actinomycetota</taxon>
        <taxon>Actinomycetes</taxon>
        <taxon>Streptosporangiales</taxon>
        <taxon>Nocardiopsidaceae</taxon>
        <taxon>Nocardiopsis</taxon>
    </lineage>
</organism>
<feature type="region of interest" description="Disordered" evidence="1">
    <location>
        <begin position="1"/>
        <end position="31"/>
    </location>
</feature>
<proteinExistence type="predicted"/>
<dbReference type="Proteomes" id="UP001165092">
    <property type="component" value="Unassembled WGS sequence"/>
</dbReference>
<keyword evidence="3" id="KW-1185">Reference proteome</keyword>
<protein>
    <submittedName>
        <fullName evidence="2">Uncharacterized protein</fullName>
    </submittedName>
</protein>
<reference evidence="2" key="1">
    <citation type="submission" date="2023-02" db="EMBL/GenBank/DDBJ databases">
        <title>Nocardiopsis ansamitocini NBRC 112285.</title>
        <authorList>
            <person name="Ichikawa N."/>
            <person name="Sato H."/>
            <person name="Tonouchi N."/>
        </authorList>
    </citation>
    <scope>NUCLEOTIDE SEQUENCE</scope>
    <source>
        <strain evidence="2">NBRC 112285</strain>
    </source>
</reference>
<dbReference type="RefSeq" id="WP_285760006.1">
    <property type="nucleotide sequence ID" value="NZ_BSQG01000004.1"/>
</dbReference>
<name>A0A9W6P7L1_9ACTN</name>
<accession>A0A9W6P7L1</accession>
<evidence type="ECO:0000313" key="2">
    <source>
        <dbReference type="EMBL" id="GLU48534.1"/>
    </source>
</evidence>
<sequence>MERSLRGQRPGMENLDASAGGPGADRRPPGADAAAVEAAGRLTEALEIVECARGHLYAMHRLTGEADLKLDEVVTRLRAGGHEELAAGIEHSLVGRNVIEGRWTYQLVEEYDDGYYTHFRDAERTVREALLGGVRHVQESEMKERRRTAGVPGHEAGPPP</sequence>
<feature type="region of interest" description="Disordered" evidence="1">
    <location>
        <begin position="138"/>
        <end position="160"/>
    </location>
</feature>
<dbReference type="EMBL" id="BSQG01000004">
    <property type="protein sequence ID" value="GLU48534.1"/>
    <property type="molecule type" value="Genomic_DNA"/>
</dbReference>